<dbReference type="Pfam" id="PF07090">
    <property type="entry name" value="GATase1_like"/>
    <property type="match status" value="1"/>
</dbReference>
<accession>A0A517PA36</accession>
<dbReference type="InterPro" id="IPR010768">
    <property type="entry name" value="GATase1-like"/>
</dbReference>
<sequence length="893" mass="94802">MNDSSAADLSAYALDLLRPEWLLGLALLPALWFLYRRSLVDFDRGQRIASLVVRSVVVVLLVLALAGLTLLRPTDERYVVFVADESLSVQQADGSDRVRTFLKSVGEPPAGVEAVVLPFAAEAGEPVSLTAYLAPRQDSQGDAPPGGDGEAGNQGEDGGDEGAKGTAIAAALRTALAAAPPDKVRRVVLLSDGNETAGDAVAAALAQAQSGRGDRIDVVPLPTRDGPEVAVSEVVVPAQVARGEPFFMEVAVDSNHADEVTVEVFRGPLKVVSEKQKLEPGENRFQFRQTVERDRLAEYTVRISGAKQDALVDNNAATGLVYAAGKPRVLLIDSAPDAARSFVWALGEEDVEVDVRPPRGVPEDVADLQNYEVIVLANVPATDLTSRQMEVMRTYVRDLGGGLMMLGGDQSFGLGGYYRSVLEEVLPVRSDFEKEKEKPSLAMVLIIDKSGSMGGMKMELAKDAAVAAVELLGAKDQLGVVAFDGSPTWVADIRPASDSVALTNGIASIGAGGGTSLYPAMTEARDALRRAAAKLKHVIILTDGQSSPGDFDGVTRDLVADRVTVSTVGVGQGADMNLLEQIAQTGGGRSYFSDDPGNIPQIFAKETVTASKSAINEEPFVPQVLRPTAALGGVDMESAPFLLGYVVTRPKATAEVILGTESGDPLLAWWRYGLGWSVAFTSDAGPRWAAEWLPWEGFGPFWAQILRHAMRKGGGTGTTVQMTRTGDSVRMILDAADPAGGWRNDATTEVTVIDPTLGSRTVPARQTAPGRYEAEFPVSTDRGGQNGAYHAEIVQSVDGRVVTRQSRGVTVGYPEELRLRPTNDTLLRAVASAGGGTFDPAPAEIFAPDDATAPDPLPLWPYLLATALALWLLDVALRRVDVPALWSRLRPAG</sequence>
<dbReference type="Pfam" id="PF00092">
    <property type="entry name" value="VWA"/>
    <property type="match status" value="1"/>
</dbReference>
<dbReference type="KEGG" id="acaf:CA12_23250"/>
<evidence type="ECO:0000313" key="4">
    <source>
        <dbReference type="EMBL" id="QDT16225.1"/>
    </source>
</evidence>
<dbReference type="PANTHER" id="PTHR37947:SF2">
    <property type="entry name" value="VON WILLEBRAND FACTOR TYPE A"/>
    <property type="match status" value="1"/>
</dbReference>
<keyword evidence="2" id="KW-1133">Transmembrane helix</keyword>
<organism evidence="4 5">
    <name type="scientific">Alienimonas californiensis</name>
    <dbReference type="NCBI Taxonomy" id="2527989"/>
    <lineage>
        <taxon>Bacteria</taxon>
        <taxon>Pseudomonadati</taxon>
        <taxon>Planctomycetota</taxon>
        <taxon>Planctomycetia</taxon>
        <taxon>Planctomycetales</taxon>
        <taxon>Planctomycetaceae</taxon>
        <taxon>Alienimonas</taxon>
    </lineage>
</organism>
<evidence type="ECO:0000256" key="2">
    <source>
        <dbReference type="SAM" id="Phobius"/>
    </source>
</evidence>
<dbReference type="InterPro" id="IPR002035">
    <property type="entry name" value="VWF_A"/>
</dbReference>
<feature type="transmembrane region" description="Helical" evidence="2">
    <location>
        <begin position="21"/>
        <end position="39"/>
    </location>
</feature>
<feature type="transmembrane region" description="Helical" evidence="2">
    <location>
        <begin position="51"/>
        <end position="71"/>
    </location>
</feature>
<dbReference type="RefSeq" id="WP_145359083.1">
    <property type="nucleotide sequence ID" value="NZ_CP036265.1"/>
</dbReference>
<dbReference type="OrthoDB" id="9781333at2"/>
<dbReference type="Pfam" id="PF13768">
    <property type="entry name" value="VWA_3"/>
    <property type="match status" value="1"/>
</dbReference>
<dbReference type="PANTHER" id="PTHR37947">
    <property type="entry name" value="BLL2462 PROTEIN"/>
    <property type="match status" value="1"/>
</dbReference>
<protein>
    <submittedName>
        <fullName evidence="4">von Willebrand factor type A domain protein</fullName>
    </submittedName>
</protein>
<dbReference type="Gene3D" id="3.40.50.410">
    <property type="entry name" value="von Willebrand factor, type A domain"/>
    <property type="match status" value="1"/>
</dbReference>
<name>A0A517PA36_9PLAN</name>
<feature type="domain" description="VWFA" evidence="3">
    <location>
        <begin position="442"/>
        <end position="624"/>
    </location>
</feature>
<keyword evidence="2" id="KW-0472">Membrane</keyword>
<feature type="region of interest" description="Disordered" evidence="1">
    <location>
        <begin position="136"/>
        <end position="163"/>
    </location>
</feature>
<keyword evidence="5" id="KW-1185">Reference proteome</keyword>
<gene>
    <name evidence="4" type="ORF">CA12_23250</name>
</gene>
<reference evidence="4 5" key="1">
    <citation type="submission" date="2019-02" db="EMBL/GenBank/DDBJ databases">
        <title>Deep-cultivation of Planctomycetes and their phenomic and genomic characterization uncovers novel biology.</title>
        <authorList>
            <person name="Wiegand S."/>
            <person name="Jogler M."/>
            <person name="Boedeker C."/>
            <person name="Pinto D."/>
            <person name="Vollmers J."/>
            <person name="Rivas-Marin E."/>
            <person name="Kohn T."/>
            <person name="Peeters S.H."/>
            <person name="Heuer A."/>
            <person name="Rast P."/>
            <person name="Oberbeckmann S."/>
            <person name="Bunk B."/>
            <person name="Jeske O."/>
            <person name="Meyerdierks A."/>
            <person name="Storesund J.E."/>
            <person name="Kallscheuer N."/>
            <person name="Luecker S."/>
            <person name="Lage O.M."/>
            <person name="Pohl T."/>
            <person name="Merkel B.J."/>
            <person name="Hornburger P."/>
            <person name="Mueller R.-W."/>
            <person name="Bruemmer F."/>
            <person name="Labrenz M."/>
            <person name="Spormann A.M."/>
            <person name="Op den Camp H."/>
            <person name="Overmann J."/>
            <person name="Amann R."/>
            <person name="Jetten M.S.M."/>
            <person name="Mascher T."/>
            <person name="Medema M.H."/>
            <person name="Devos D.P."/>
            <person name="Kaster A.-K."/>
            <person name="Ovreas L."/>
            <person name="Rohde M."/>
            <person name="Galperin M.Y."/>
            <person name="Jogler C."/>
        </authorList>
    </citation>
    <scope>NUCLEOTIDE SEQUENCE [LARGE SCALE GENOMIC DNA]</scope>
    <source>
        <strain evidence="4 5">CA12</strain>
    </source>
</reference>
<feature type="compositionally biased region" description="Gly residues" evidence="1">
    <location>
        <begin position="144"/>
        <end position="156"/>
    </location>
</feature>
<dbReference type="AlphaFoldDB" id="A0A517PA36"/>
<dbReference type="PROSITE" id="PS50234">
    <property type="entry name" value="VWFA"/>
    <property type="match status" value="1"/>
</dbReference>
<dbReference type="SUPFAM" id="SSF52317">
    <property type="entry name" value="Class I glutamine amidotransferase-like"/>
    <property type="match status" value="1"/>
</dbReference>
<evidence type="ECO:0000259" key="3">
    <source>
        <dbReference type="PROSITE" id="PS50234"/>
    </source>
</evidence>
<dbReference type="CDD" id="cd00198">
    <property type="entry name" value="vWFA"/>
    <property type="match status" value="1"/>
</dbReference>
<dbReference type="Gene3D" id="3.40.50.880">
    <property type="match status" value="2"/>
</dbReference>
<dbReference type="SUPFAM" id="SSF53300">
    <property type="entry name" value="vWA-like"/>
    <property type="match status" value="2"/>
</dbReference>
<dbReference type="InterPro" id="IPR029062">
    <property type="entry name" value="Class_I_gatase-like"/>
</dbReference>
<evidence type="ECO:0000256" key="1">
    <source>
        <dbReference type="SAM" id="MobiDB-lite"/>
    </source>
</evidence>
<dbReference type="EMBL" id="CP036265">
    <property type="protein sequence ID" value="QDT16225.1"/>
    <property type="molecule type" value="Genomic_DNA"/>
</dbReference>
<dbReference type="SMART" id="SM00327">
    <property type="entry name" value="VWA"/>
    <property type="match status" value="1"/>
</dbReference>
<dbReference type="InterPro" id="IPR036465">
    <property type="entry name" value="vWFA_dom_sf"/>
</dbReference>
<keyword evidence="2" id="KW-0812">Transmembrane</keyword>
<evidence type="ECO:0000313" key="5">
    <source>
        <dbReference type="Proteomes" id="UP000318741"/>
    </source>
</evidence>
<dbReference type="Proteomes" id="UP000318741">
    <property type="component" value="Chromosome"/>
</dbReference>
<proteinExistence type="predicted"/>